<dbReference type="GeneID" id="78373835"/>
<dbReference type="STRING" id="1121877.FEAC_28670"/>
<gene>
    <name evidence="2" type="primary">sgcQ</name>
    <name evidence="2" type="ORF">FEAC_28670</name>
</gene>
<dbReference type="Proteomes" id="UP000032336">
    <property type="component" value="Unassembled WGS sequence"/>
</dbReference>
<dbReference type="InterPro" id="IPR005137">
    <property type="entry name" value="BtpA"/>
</dbReference>
<dbReference type="OrthoDB" id="9791357at2"/>
<dbReference type="RefSeq" id="WP_035391595.1">
    <property type="nucleotide sequence ID" value="NZ_JQKF01000051.1"/>
</dbReference>
<dbReference type="NCBIfam" id="TIGR00259">
    <property type="entry name" value="thylakoid_BtpA"/>
    <property type="match status" value="1"/>
</dbReference>
<organism evidence="2 3">
    <name type="scientific">Ferrimicrobium acidiphilum DSM 19497</name>
    <dbReference type="NCBI Taxonomy" id="1121877"/>
    <lineage>
        <taxon>Bacteria</taxon>
        <taxon>Bacillati</taxon>
        <taxon>Actinomycetota</taxon>
        <taxon>Acidimicrobiia</taxon>
        <taxon>Acidimicrobiales</taxon>
        <taxon>Acidimicrobiaceae</taxon>
        <taxon>Ferrimicrobium</taxon>
    </lineage>
</organism>
<dbReference type="AlphaFoldDB" id="A0A0D8FR08"/>
<evidence type="ECO:0000313" key="3">
    <source>
        <dbReference type="Proteomes" id="UP000032336"/>
    </source>
</evidence>
<evidence type="ECO:0000256" key="1">
    <source>
        <dbReference type="ARBA" id="ARBA00006007"/>
    </source>
</evidence>
<name>A0A0D8FR08_9ACTN</name>
<accession>A0A0D8FR08</accession>
<comment type="similarity">
    <text evidence="1">Belongs to the BtpA family.</text>
</comment>
<evidence type="ECO:0000313" key="2">
    <source>
        <dbReference type="EMBL" id="KJE75394.1"/>
    </source>
</evidence>
<dbReference type="PANTHER" id="PTHR21381:SF3">
    <property type="entry name" value="SGC REGION PROTEIN SGCQ-RELATED"/>
    <property type="match status" value="1"/>
</dbReference>
<dbReference type="Pfam" id="PF03437">
    <property type="entry name" value="BtpA"/>
    <property type="match status" value="1"/>
</dbReference>
<dbReference type="InterPro" id="IPR011060">
    <property type="entry name" value="RibuloseP-bd_barrel"/>
</dbReference>
<dbReference type="eggNOG" id="COG0434">
    <property type="taxonomic scope" value="Bacteria"/>
</dbReference>
<dbReference type="SUPFAM" id="SSF51366">
    <property type="entry name" value="Ribulose-phoshate binding barrel"/>
    <property type="match status" value="1"/>
</dbReference>
<proteinExistence type="inferred from homology"/>
<dbReference type="EMBL" id="JXUW01000044">
    <property type="protein sequence ID" value="KJE75394.1"/>
    <property type="molecule type" value="Genomic_DNA"/>
</dbReference>
<dbReference type="PIRSF" id="PIRSF005956">
    <property type="entry name" value="BtpA"/>
    <property type="match status" value="1"/>
</dbReference>
<keyword evidence="3" id="KW-1185">Reference proteome</keyword>
<comment type="caution">
    <text evidence="2">The sequence shown here is derived from an EMBL/GenBank/DDBJ whole genome shotgun (WGS) entry which is preliminary data.</text>
</comment>
<sequence>MNMWLDEVFHVQKPVIAMLHLSALPGDPGFDTKAGLSAVIKRAREELDDLQEGGVDGILVSNEFSLPYLTKTEPITAITMARILGELLSSIHIPYGVNVLWDGRASIDLAVATGAQYVREIFTGVYASDFGLWDTNIGEVARHRARVGGSNVKLLFNIVPESAKYLGDRDLRSITETTVFATLPDAICVSGLTAGAPTDTQSLALVKSAAGDVPVFVNTGVGADNVAEQLSIADGAIVGTYLKAGGVFENKVDRDRVEKLASQVREFRKSLA</sequence>
<dbReference type="PATRIC" id="fig|1121877.4.peg.3234"/>
<protein>
    <submittedName>
        <fullName evidence="2">Putative sgc region protein SgcQ</fullName>
    </submittedName>
</protein>
<dbReference type="PANTHER" id="PTHR21381">
    <property type="entry name" value="ZGC:162297"/>
    <property type="match status" value="1"/>
</dbReference>
<reference evidence="2 3" key="1">
    <citation type="submission" date="2015-01" db="EMBL/GenBank/DDBJ databases">
        <title>Draft genome of the acidophilic iron oxidizer Ferrimicrobium acidiphilum strain T23.</title>
        <authorList>
            <person name="Poehlein A."/>
            <person name="Eisen S."/>
            <person name="Schloemann M."/>
            <person name="Johnson B.D."/>
            <person name="Daniel R."/>
            <person name="Muehling M."/>
        </authorList>
    </citation>
    <scope>NUCLEOTIDE SEQUENCE [LARGE SCALE GENOMIC DNA]</scope>
    <source>
        <strain evidence="2 3">T23</strain>
    </source>
</reference>